<feature type="transmembrane region" description="Helical" evidence="7">
    <location>
        <begin position="138"/>
        <end position="158"/>
    </location>
</feature>
<dbReference type="Proteomes" id="UP000621516">
    <property type="component" value="Unassembled WGS sequence"/>
</dbReference>
<dbReference type="InterPro" id="IPR040423">
    <property type="entry name" value="PEA_transferase"/>
</dbReference>
<dbReference type="PANTHER" id="PTHR30443">
    <property type="entry name" value="INNER MEMBRANE PROTEIN"/>
    <property type="match status" value="1"/>
</dbReference>
<evidence type="ECO:0000256" key="7">
    <source>
        <dbReference type="SAM" id="Phobius"/>
    </source>
</evidence>
<evidence type="ECO:0000313" key="10">
    <source>
        <dbReference type="Proteomes" id="UP000621516"/>
    </source>
</evidence>
<feature type="transmembrane region" description="Helical" evidence="7">
    <location>
        <begin position="31"/>
        <end position="50"/>
    </location>
</feature>
<reference evidence="9 10" key="1">
    <citation type="journal article" date="2018" name="J. Microbiol.">
        <title>Aestuariibaculum marinum sp. nov., a marine bacterium isolated from seawater in South Korea.</title>
        <authorList>
            <person name="Choi J."/>
            <person name="Lee D."/>
            <person name="Jang J.H."/>
            <person name="Cha S."/>
            <person name="Seo T."/>
        </authorList>
    </citation>
    <scope>NUCLEOTIDE SEQUENCE [LARGE SCALE GENOMIC DNA]</scope>
    <source>
        <strain evidence="9 10">IP7</strain>
    </source>
</reference>
<feature type="transmembrane region" description="Helical" evidence="7">
    <location>
        <begin position="7"/>
        <end position="25"/>
    </location>
</feature>
<dbReference type="CDD" id="cd16017">
    <property type="entry name" value="LptA"/>
    <property type="match status" value="1"/>
</dbReference>
<dbReference type="InterPro" id="IPR017850">
    <property type="entry name" value="Alkaline_phosphatase_core_sf"/>
</dbReference>
<feature type="domain" description="Sulfatase N-terminal" evidence="8">
    <location>
        <begin position="200"/>
        <end position="446"/>
    </location>
</feature>
<keyword evidence="4 7" id="KW-0812">Transmembrane</keyword>
<comment type="subcellular location">
    <subcellularLocation>
        <location evidence="1">Cell membrane</location>
        <topology evidence="1">Multi-pass membrane protein</topology>
    </subcellularLocation>
</comment>
<feature type="transmembrane region" description="Helical" evidence="7">
    <location>
        <begin position="107"/>
        <end position="126"/>
    </location>
</feature>
<evidence type="ECO:0000256" key="6">
    <source>
        <dbReference type="ARBA" id="ARBA00023136"/>
    </source>
</evidence>
<dbReference type="InterPro" id="IPR000917">
    <property type="entry name" value="Sulfatase_N"/>
</dbReference>
<dbReference type="InterPro" id="IPR058130">
    <property type="entry name" value="PEA_transf_C"/>
</dbReference>
<dbReference type="PANTHER" id="PTHR30443:SF2">
    <property type="entry name" value="PHOSPHOETHANOLAMINE TRANSFERASE EPTC"/>
    <property type="match status" value="1"/>
</dbReference>
<evidence type="ECO:0000256" key="4">
    <source>
        <dbReference type="ARBA" id="ARBA00022692"/>
    </source>
</evidence>
<feature type="transmembrane region" description="Helical" evidence="7">
    <location>
        <begin position="57"/>
        <end position="80"/>
    </location>
</feature>
<keyword evidence="6 7" id="KW-0472">Membrane</keyword>
<evidence type="ECO:0000259" key="8">
    <source>
        <dbReference type="Pfam" id="PF00884"/>
    </source>
</evidence>
<dbReference type="RefSeq" id="WP_188223612.1">
    <property type="nucleotide sequence ID" value="NZ_JACVXD010000004.1"/>
</dbReference>
<dbReference type="SUPFAM" id="SSF53649">
    <property type="entry name" value="Alkaline phosphatase-like"/>
    <property type="match status" value="1"/>
</dbReference>
<keyword evidence="10" id="KW-1185">Reference proteome</keyword>
<sequence>MKNKLRFFIILLLPFVLKYFFVLVFGNYQGLSFIDLFEDCIFLLVVFLLFNLSNNKYFHLTVILANVIYFLLEGASYLTVSSNFSSSYMYVLIESSKGELKEFLSSYNSLVVIIFVVLIITPFFLFKKRFFFQNRLKSFYSVVIIILLVLGLKLTGYIENNVYHNVVRGVYGYYQLQNNFKLDNSVKKEDIKLLKNNDVLVIVLGESTTRQHMQLYGYKRETTPFLNAFKDSLFVYRDVISSDVITTKSLPKMLTSLDCNLKEDNLQSSIINIFKVLGIKTYWLSNQRPIGYFDNRISKIASNTQYFKFFNHVDEVNTLSYDEVIIPEYERILHEKGKKVIFLHLIGTHFDYQNRYTKKYEKFGKLKQSEKQEIINHYDNAVLYNDFVVKSIMESLKNIKGKRALIYVSDHGENVYDEGDFFGRTETNLKKVMFDIPFLVWTSKDFELPDDFEYAPNRKFMADRLYESLGHLFGVKHEDMDFSKSIFSNTFKERKRIVVNGIDYDDVFEKKNE</sequence>
<evidence type="ECO:0000313" key="9">
    <source>
        <dbReference type="EMBL" id="MBD0824317.1"/>
    </source>
</evidence>
<keyword evidence="2" id="KW-1003">Cell membrane</keyword>
<gene>
    <name evidence="9" type="ORF">ICJ85_09810</name>
</gene>
<dbReference type="AlphaFoldDB" id="A0A8J6PWU5"/>
<accession>A0A8J6PWU5</accession>
<dbReference type="GO" id="GO:0005886">
    <property type="term" value="C:plasma membrane"/>
    <property type="evidence" value="ECO:0007669"/>
    <property type="project" value="UniProtKB-SubCell"/>
</dbReference>
<comment type="caution">
    <text evidence="9">The sequence shown here is derived from an EMBL/GenBank/DDBJ whole genome shotgun (WGS) entry which is preliminary data.</text>
</comment>
<evidence type="ECO:0000256" key="2">
    <source>
        <dbReference type="ARBA" id="ARBA00022475"/>
    </source>
</evidence>
<keyword evidence="3 9" id="KW-0808">Transferase</keyword>
<proteinExistence type="predicted"/>
<evidence type="ECO:0000256" key="1">
    <source>
        <dbReference type="ARBA" id="ARBA00004651"/>
    </source>
</evidence>
<name>A0A8J6PWU5_9FLAO</name>
<evidence type="ECO:0000256" key="5">
    <source>
        <dbReference type="ARBA" id="ARBA00022989"/>
    </source>
</evidence>
<dbReference type="Pfam" id="PF00884">
    <property type="entry name" value="Sulfatase"/>
    <property type="match status" value="1"/>
</dbReference>
<keyword evidence="5 7" id="KW-1133">Transmembrane helix</keyword>
<protein>
    <submittedName>
        <fullName evidence="9">Phosphoethanolamine transferase</fullName>
    </submittedName>
</protein>
<organism evidence="9 10">
    <name type="scientific">Aestuariibaculum marinum</name>
    <dbReference type="NCBI Taxonomy" id="2683592"/>
    <lineage>
        <taxon>Bacteria</taxon>
        <taxon>Pseudomonadati</taxon>
        <taxon>Bacteroidota</taxon>
        <taxon>Flavobacteriia</taxon>
        <taxon>Flavobacteriales</taxon>
        <taxon>Flavobacteriaceae</taxon>
    </lineage>
</organism>
<dbReference type="GO" id="GO:0009244">
    <property type="term" value="P:lipopolysaccharide core region biosynthetic process"/>
    <property type="evidence" value="ECO:0007669"/>
    <property type="project" value="TreeGrafter"/>
</dbReference>
<dbReference type="EMBL" id="JACVXD010000004">
    <property type="protein sequence ID" value="MBD0824317.1"/>
    <property type="molecule type" value="Genomic_DNA"/>
</dbReference>
<evidence type="ECO:0000256" key="3">
    <source>
        <dbReference type="ARBA" id="ARBA00022679"/>
    </source>
</evidence>
<dbReference type="GO" id="GO:0016776">
    <property type="term" value="F:phosphotransferase activity, phosphate group as acceptor"/>
    <property type="evidence" value="ECO:0007669"/>
    <property type="project" value="TreeGrafter"/>
</dbReference>
<dbReference type="Gene3D" id="3.40.720.10">
    <property type="entry name" value="Alkaline Phosphatase, subunit A"/>
    <property type="match status" value="1"/>
</dbReference>